<feature type="domain" description="CHAD" evidence="1">
    <location>
        <begin position="1"/>
        <end position="269"/>
    </location>
</feature>
<evidence type="ECO:0000313" key="2">
    <source>
        <dbReference type="EMBL" id="MFD1124090.1"/>
    </source>
</evidence>
<proteinExistence type="predicted"/>
<organism evidence="2 3">
    <name type="scientific">Lentilactobacillus raoultii</name>
    <dbReference type="NCBI Taxonomy" id="1987503"/>
    <lineage>
        <taxon>Bacteria</taxon>
        <taxon>Bacillati</taxon>
        <taxon>Bacillota</taxon>
        <taxon>Bacilli</taxon>
        <taxon>Lactobacillales</taxon>
        <taxon>Lactobacillaceae</taxon>
        <taxon>Lentilactobacillus</taxon>
    </lineage>
</organism>
<dbReference type="SMART" id="SM00880">
    <property type="entry name" value="CHAD"/>
    <property type="match status" value="1"/>
</dbReference>
<sequence length="269" mass="31305">MSITAVLQQQYNRIEREWLRYQNNPYDADRVHDLRVAIRTLRGLIKFLKRQMPQAVYQVLNADLGQAARLFGPLRDLDVLIGKAGEFAVEHPQAGSAYRGLFDELHDQRNQLMEQTLSDSAALMLTTCLTRVKTHLDNLIFKGHPDQAFVKEFKRRDQKLMKQYQNLDFHDYPRVHHVRKRAKTLRYSAAYFSPFLPKKSKKVLRQAKHVQDVCGLITDAHVNDGQLHRLADKMKNSTDRQLLLQMAQAQRKIYTANRKTILKKAAQTN</sequence>
<dbReference type="PROSITE" id="PS51708">
    <property type="entry name" value="CHAD"/>
    <property type="match status" value="1"/>
</dbReference>
<accession>A0ABW3PH67</accession>
<dbReference type="PANTHER" id="PTHR39339">
    <property type="entry name" value="SLR1444 PROTEIN"/>
    <property type="match status" value="1"/>
</dbReference>
<evidence type="ECO:0000259" key="1">
    <source>
        <dbReference type="PROSITE" id="PS51708"/>
    </source>
</evidence>
<protein>
    <submittedName>
        <fullName evidence="2">CHAD domain-containing protein</fullName>
    </submittedName>
</protein>
<dbReference type="InterPro" id="IPR038186">
    <property type="entry name" value="CHAD_dom_sf"/>
</dbReference>
<dbReference type="Pfam" id="PF05235">
    <property type="entry name" value="CHAD"/>
    <property type="match status" value="1"/>
</dbReference>
<dbReference type="PANTHER" id="PTHR39339:SF1">
    <property type="entry name" value="CHAD DOMAIN-CONTAINING PROTEIN"/>
    <property type="match status" value="1"/>
</dbReference>
<evidence type="ECO:0000313" key="3">
    <source>
        <dbReference type="Proteomes" id="UP001597156"/>
    </source>
</evidence>
<dbReference type="EMBL" id="JBHTLH010000005">
    <property type="protein sequence ID" value="MFD1124090.1"/>
    <property type="molecule type" value="Genomic_DNA"/>
</dbReference>
<reference evidence="3" key="1">
    <citation type="journal article" date="2019" name="Int. J. Syst. Evol. Microbiol.">
        <title>The Global Catalogue of Microorganisms (GCM) 10K type strain sequencing project: providing services to taxonomists for standard genome sequencing and annotation.</title>
        <authorList>
            <consortium name="The Broad Institute Genomics Platform"/>
            <consortium name="The Broad Institute Genome Sequencing Center for Infectious Disease"/>
            <person name="Wu L."/>
            <person name="Ma J."/>
        </authorList>
    </citation>
    <scope>NUCLEOTIDE SEQUENCE [LARGE SCALE GENOMIC DNA]</scope>
    <source>
        <strain evidence="3">CCUG 71848</strain>
    </source>
</reference>
<keyword evidence="3" id="KW-1185">Reference proteome</keyword>
<dbReference type="InterPro" id="IPR007899">
    <property type="entry name" value="CHAD_dom"/>
</dbReference>
<gene>
    <name evidence="2" type="ORF">ACFQ22_01770</name>
</gene>
<dbReference type="Gene3D" id="1.40.20.10">
    <property type="entry name" value="CHAD domain"/>
    <property type="match status" value="1"/>
</dbReference>
<name>A0ABW3PH67_9LACO</name>
<dbReference type="RefSeq" id="WP_121977700.1">
    <property type="nucleotide sequence ID" value="NZ_JBHTLH010000005.1"/>
</dbReference>
<dbReference type="Proteomes" id="UP001597156">
    <property type="component" value="Unassembled WGS sequence"/>
</dbReference>
<comment type="caution">
    <text evidence="2">The sequence shown here is derived from an EMBL/GenBank/DDBJ whole genome shotgun (WGS) entry which is preliminary data.</text>
</comment>